<evidence type="ECO:0000256" key="1">
    <source>
        <dbReference type="SAM" id="MobiDB-lite"/>
    </source>
</evidence>
<name>A0ABT8TJW5_9ACTN</name>
<keyword evidence="3" id="KW-1185">Reference proteome</keyword>
<reference evidence="2" key="1">
    <citation type="submission" date="2023-06" db="EMBL/GenBank/DDBJ databases">
        <title>Genome sequence of Nocardioides sp. SOB44.</title>
        <authorList>
            <person name="Zhang G."/>
        </authorList>
    </citation>
    <scope>NUCLEOTIDE SEQUENCE</scope>
    <source>
        <strain evidence="2">SOB44</strain>
    </source>
</reference>
<dbReference type="EMBL" id="JAULSC010000001">
    <property type="protein sequence ID" value="MDO3394253.1"/>
    <property type="molecule type" value="Genomic_DNA"/>
</dbReference>
<feature type="region of interest" description="Disordered" evidence="1">
    <location>
        <begin position="1"/>
        <end position="111"/>
    </location>
</feature>
<sequence>MSSSRPWRRQWSQAMKSGLRAVAPQGAGSGGTVKTTRPVRRWRSAGQTTGAVSTTKVDPAQPCSCASCNPGVAAQSSSRPGQTTSVVQPTSRPLASRTLGPAGSTPTTWSSIQVAPSGITFAAGRSRDDMLASPEPT</sequence>
<protein>
    <submittedName>
        <fullName evidence="2">Uncharacterized protein</fullName>
    </submittedName>
</protein>
<accession>A0ABT8TJW5</accession>
<feature type="compositionally biased region" description="Polar residues" evidence="1">
    <location>
        <begin position="74"/>
        <end position="93"/>
    </location>
</feature>
<organism evidence="2 3">
    <name type="scientific">Nocardioides cremeus</name>
    <dbReference type="NCBI Taxonomy" id="3058044"/>
    <lineage>
        <taxon>Bacteria</taxon>
        <taxon>Bacillati</taxon>
        <taxon>Actinomycetota</taxon>
        <taxon>Actinomycetes</taxon>
        <taxon>Propionibacteriales</taxon>
        <taxon>Nocardioidaceae</taxon>
        <taxon>Nocardioides</taxon>
    </lineage>
</organism>
<feature type="compositionally biased region" description="Polar residues" evidence="1">
    <location>
        <begin position="45"/>
        <end position="56"/>
    </location>
</feature>
<evidence type="ECO:0000313" key="3">
    <source>
        <dbReference type="Proteomes" id="UP001168363"/>
    </source>
</evidence>
<proteinExistence type="predicted"/>
<evidence type="ECO:0000313" key="2">
    <source>
        <dbReference type="EMBL" id="MDO3394253.1"/>
    </source>
</evidence>
<gene>
    <name evidence="2" type="ORF">QWJ41_00815</name>
</gene>
<dbReference type="Proteomes" id="UP001168363">
    <property type="component" value="Unassembled WGS sequence"/>
</dbReference>
<feature type="compositionally biased region" description="Low complexity" evidence="1">
    <location>
        <begin position="1"/>
        <end position="13"/>
    </location>
</feature>
<comment type="caution">
    <text evidence="2">The sequence shown here is derived from an EMBL/GenBank/DDBJ whole genome shotgun (WGS) entry which is preliminary data.</text>
</comment>